<evidence type="ECO:0000256" key="3">
    <source>
        <dbReference type="ARBA" id="ARBA00023004"/>
    </source>
</evidence>
<evidence type="ECO:0000313" key="5">
    <source>
        <dbReference type="EMBL" id="MBT0960519.1"/>
    </source>
</evidence>
<dbReference type="InterPro" id="IPR012312">
    <property type="entry name" value="Hemerythrin-like"/>
</dbReference>
<organism evidence="5 6">
    <name type="scientific">Denitromonas iodatirespirans</name>
    <dbReference type="NCBI Taxonomy" id="2795389"/>
    <lineage>
        <taxon>Bacteria</taxon>
        <taxon>Pseudomonadati</taxon>
        <taxon>Pseudomonadota</taxon>
        <taxon>Betaproteobacteria</taxon>
        <taxon>Rhodocyclales</taxon>
        <taxon>Zoogloeaceae</taxon>
        <taxon>Denitromonas</taxon>
    </lineage>
</organism>
<evidence type="ECO:0000256" key="1">
    <source>
        <dbReference type="ARBA" id="ARBA00010587"/>
    </source>
</evidence>
<evidence type="ECO:0000259" key="4">
    <source>
        <dbReference type="Pfam" id="PF01814"/>
    </source>
</evidence>
<evidence type="ECO:0000313" key="6">
    <source>
        <dbReference type="Proteomes" id="UP000694660"/>
    </source>
</evidence>
<dbReference type="PANTHER" id="PTHR37164:SF1">
    <property type="entry name" value="BACTERIOHEMERYTHRIN"/>
    <property type="match status" value="1"/>
</dbReference>
<comment type="similarity">
    <text evidence="1">Belongs to the hemerythrin family.</text>
</comment>
<dbReference type="RefSeq" id="WP_214360277.1">
    <property type="nucleotide sequence ID" value="NZ_JAEKFT010000004.1"/>
</dbReference>
<accession>A0A944H6U4</accession>
<dbReference type="Gene3D" id="1.20.120.50">
    <property type="entry name" value="Hemerythrin-like"/>
    <property type="match status" value="1"/>
</dbReference>
<reference evidence="6" key="1">
    <citation type="journal article" date="2022" name="ISME J.">
        <title>Genetic and phylogenetic analysis of dissimilatory iodate-reducing bacteria identifies potential niches across the world's oceans.</title>
        <authorList>
            <person name="Reyes-Umana V."/>
            <person name="Henning Z."/>
            <person name="Lee K."/>
            <person name="Barnum T.P."/>
            <person name="Coates J.D."/>
        </authorList>
    </citation>
    <scope>NUCLEOTIDE SEQUENCE [LARGE SCALE GENOMIC DNA]</scope>
    <source>
        <strain evidence="6">IR12</strain>
    </source>
</reference>
<keyword evidence="3" id="KW-0408">Iron</keyword>
<comment type="caution">
    <text evidence="5">The sequence shown here is derived from an EMBL/GenBank/DDBJ whole genome shotgun (WGS) entry which is preliminary data.</text>
</comment>
<dbReference type="InterPro" id="IPR035938">
    <property type="entry name" value="Hemerythrin-like_sf"/>
</dbReference>
<dbReference type="SUPFAM" id="SSF47188">
    <property type="entry name" value="Hemerythrin-like"/>
    <property type="match status" value="1"/>
</dbReference>
<name>A0A944H6U4_DENI1</name>
<dbReference type="EMBL" id="JAEKFT010000004">
    <property type="protein sequence ID" value="MBT0960519.1"/>
    <property type="molecule type" value="Genomic_DNA"/>
</dbReference>
<evidence type="ECO:0000256" key="2">
    <source>
        <dbReference type="ARBA" id="ARBA00022723"/>
    </source>
</evidence>
<sequence>MLTATDRAGHALGVTEMDDTHRTFVGYLDALAKASEADFPGLFHQLLGHTRKHFERETQLMHECSFPAIAEHGAEHARVLADLTHLAIRVQQGNLVMARTYVSGLPDWFRHHLATMDSALAARLKAHATHQVP</sequence>
<keyword evidence="2" id="KW-0479">Metal-binding</keyword>
<dbReference type="Proteomes" id="UP000694660">
    <property type="component" value="Unassembled WGS sequence"/>
</dbReference>
<dbReference type="NCBIfam" id="TIGR02481">
    <property type="entry name" value="hemeryth_dom"/>
    <property type="match status" value="1"/>
</dbReference>
<dbReference type="PANTHER" id="PTHR37164">
    <property type="entry name" value="BACTERIOHEMERYTHRIN"/>
    <property type="match status" value="1"/>
</dbReference>
<dbReference type="AlphaFoldDB" id="A0A944H6U4"/>
<keyword evidence="6" id="KW-1185">Reference proteome</keyword>
<dbReference type="GO" id="GO:0046872">
    <property type="term" value="F:metal ion binding"/>
    <property type="evidence" value="ECO:0007669"/>
    <property type="project" value="UniProtKB-KW"/>
</dbReference>
<dbReference type="InterPro" id="IPR050669">
    <property type="entry name" value="Hemerythrin"/>
</dbReference>
<dbReference type="CDD" id="cd12107">
    <property type="entry name" value="Hemerythrin"/>
    <property type="match status" value="1"/>
</dbReference>
<proteinExistence type="inferred from homology"/>
<dbReference type="Pfam" id="PF01814">
    <property type="entry name" value="Hemerythrin"/>
    <property type="match status" value="1"/>
</dbReference>
<dbReference type="InterPro" id="IPR012827">
    <property type="entry name" value="Hemerythrin_metal-bd"/>
</dbReference>
<feature type="domain" description="Hemerythrin-like" evidence="4">
    <location>
        <begin position="13"/>
        <end position="123"/>
    </location>
</feature>
<gene>
    <name evidence="5" type="ORF">I8J34_04955</name>
</gene>
<protein>
    <submittedName>
        <fullName evidence="5">Hemerythrin family protein</fullName>
    </submittedName>
</protein>